<dbReference type="Proteomes" id="UP000185596">
    <property type="component" value="Unassembled WGS sequence"/>
</dbReference>
<keyword evidence="7" id="KW-0418">Kinase</keyword>
<evidence type="ECO:0000313" key="15">
    <source>
        <dbReference type="Proteomes" id="UP000185596"/>
    </source>
</evidence>
<comment type="subcellular location">
    <subcellularLocation>
        <location evidence="2">Cell membrane</location>
    </subcellularLocation>
</comment>
<keyword evidence="4" id="KW-0597">Phosphoprotein</keyword>
<dbReference type="RefSeq" id="WP_075127031.1">
    <property type="nucleotide sequence ID" value="NZ_MSIE01000034.1"/>
</dbReference>
<dbReference type="SUPFAM" id="SSF47384">
    <property type="entry name" value="Homodimeric domain of signal transducing histidine kinase"/>
    <property type="match status" value="1"/>
</dbReference>
<dbReference type="Gene3D" id="1.10.287.130">
    <property type="match status" value="1"/>
</dbReference>
<feature type="compositionally biased region" description="Basic and acidic residues" evidence="10">
    <location>
        <begin position="534"/>
        <end position="544"/>
    </location>
</feature>
<dbReference type="CDD" id="cd06225">
    <property type="entry name" value="HAMP"/>
    <property type="match status" value="1"/>
</dbReference>
<proteinExistence type="predicted"/>
<evidence type="ECO:0000256" key="2">
    <source>
        <dbReference type="ARBA" id="ARBA00004236"/>
    </source>
</evidence>
<evidence type="ECO:0000256" key="1">
    <source>
        <dbReference type="ARBA" id="ARBA00000085"/>
    </source>
</evidence>
<gene>
    <name evidence="14" type="ORF">BU204_18950</name>
</gene>
<dbReference type="InterPro" id="IPR004358">
    <property type="entry name" value="Sig_transdc_His_kin-like_C"/>
</dbReference>
<dbReference type="Pfam" id="PF00512">
    <property type="entry name" value="HisKA"/>
    <property type="match status" value="1"/>
</dbReference>
<reference evidence="14 15" key="1">
    <citation type="submission" date="2016-12" db="EMBL/GenBank/DDBJ databases">
        <title>The draft genome sequence of Actinophytocola sp. 11-183.</title>
        <authorList>
            <person name="Wang W."/>
            <person name="Yuan L."/>
        </authorList>
    </citation>
    <scope>NUCLEOTIDE SEQUENCE [LARGE SCALE GENOMIC DNA]</scope>
    <source>
        <strain evidence="14 15">11-183</strain>
    </source>
</reference>
<feature type="transmembrane region" description="Helical" evidence="11">
    <location>
        <begin position="185"/>
        <end position="207"/>
    </location>
</feature>
<dbReference type="PANTHER" id="PTHR43304">
    <property type="entry name" value="PHYTOCHROME-LIKE PROTEIN CPH1"/>
    <property type="match status" value="1"/>
</dbReference>
<dbReference type="SMART" id="SM00304">
    <property type="entry name" value="HAMP"/>
    <property type="match status" value="1"/>
</dbReference>
<comment type="catalytic activity">
    <reaction evidence="1">
        <text>ATP + protein L-histidine = ADP + protein N-phospho-L-histidine.</text>
        <dbReference type="EC" id="2.7.13.3"/>
    </reaction>
</comment>
<organism evidence="14 15">
    <name type="scientific">Actinophytocola xanthii</name>
    <dbReference type="NCBI Taxonomy" id="1912961"/>
    <lineage>
        <taxon>Bacteria</taxon>
        <taxon>Bacillati</taxon>
        <taxon>Actinomycetota</taxon>
        <taxon>Actinomycetes</taxon>
        <taxon>Pseudonocardiales</taxon>
        <taxon>Pseudonocardiaceae</taxon>
    </lineage>
</organism>
<keyword evidence="9" id="KW-0902">Two-component regulatory system</keyword>
<dbReference type="SUPFAM" id="SSF158472">
    <property type="entry name" value="HAMP domain-like"/>
    <property type="match status" value="1"/>
</dbReference>
<comment type="caution">
    <text evidence="14">The sequence shown here is derived from an EMBL/GenBank/DDBJ whole genome shotgun (WGS) entry which is preliminary data.</text>
</comment>
<evidence type="ECO:0000259" key="13">
    <source>
        <dbReference type="PROSITE" id="PS50885"/>
    </source>
</evidence>
<accession>A0A1Q8CNN8</accession>
<evidence type="ECO:0000256" key="4">
    <source>
        <dbReference type="ARBA" id="ARBA00022553"/>
    </source>
</evidence>
<keyword evidence="6 11" id="KW-0812">Transmembrane</keyword>
<dbReference type="GO" id="GO:0005886">
    <property type="term" value="C:plasma membrane"/>
    <property type="evidence" value="ECO:0007669"/>
    <property type="project" value="UniProtKB-SubCell"/>
</dbReference>
<evidence type="ECO:0000256" key="10">
    <source>
        <dbReference type="SAM" id="MobiDB-lite"/>
    </source>
</evidence>
<evidence type="ECO:0000313" key="14">
    <source>
        <dbReference type="EMBL" id="OLF15979.1"/>
    </source>
</evidence>
<evidence type="ECO:0000256" key="7">
    <source>
        <dbReference type="ARBA" id="ARBA00022777"/>
    </source>
</evidence>
<sequence>MRTAARWPLRRIITVSVAAVALFSVAAILVGGIALTTLAESRERVVRRIDPALLQSLRLEAALVDQETGVRGYALGAHESLLRPFIGGQQSQRDAVGQLEGLVTDLPAAETALGQVTERAARWRSEYADPTVEEVDTTGRPVASDTNQGQVIFDTVRAALNRLQDSLIREREVAADALESSAATLNVVCILIAVGFVLIVVTLGITLRYAALRPVSRLAEEVRVVAGGDIHHVVEQSGPKEVRELGADVNRMRERIVQELAALQDAHAVLDARTQDLERSNQELEQFAYVASHDLQEPLRKVASFCQLLERRYAGKLDERADQYIGFAVDGAKRMQILINDLLAFSRVGRMVREPVVVSCNAVVDQAIANVATAIEQSEATIEAGELPEVRAEVPLLTTVFQNLISNALKFRGEDPPHVTVSANREGEFWEFAVADNGIGIDAEYAERIFVIFQRLHNKADYPGTGIGLAMCRKIVEYHGGTIWLDTSVRKGSRFCFTLPALPDPEPVPDESPDESADEEVSAGEGARAAENTKPPKEEDTTDG</sequence>
<evidence type="ECO:0000256" key="5">
    <source>
        <dbReference type="ARBA" id="ARBA00022679"/>
    </source>
</evidence>
<feature type="transmembrane region" description="Helical" evidence="11">
    <location>
        <begin position="12"/>
        <end position="35"/>
    </location>
</feature>
<dbReference type="InterPro" id="IPR005467">
    <property type="entry name" value="His_kinase_dom"/>
</dbReference>
<dbReference type="Pfam" id="PF02518">
    <property type="entry name" value="HATPase_c"/>
    <property type="match status" value="1"/>
</dbReference>
<keyword evidence="15" id="KW-1185">Reference proteome</keyword>
<dbReference type="CDD" id="cd00082">
    <property type="entry name" value="HisKA"/>
    <property type="match status" value="1"/>
</dbReference>
<evidence type="ECO:0000256" key="9">
    <source>
        <dbReference type="ARBA" id="ARBA00023012"/>
    </source>
</evidence>
<evidence type="ECO:0000256" key="8">
    <source>
        <dbReference type="ARBA" id="ARBA00022989"/>
    </source>
</evidence>
<dbReference type="PROSITE" id="PS50109">
    <property type="entry name" value="HIS_KIN"/>
    <property type="match status" value="1"/>
</dbReference>
<evidence type="ECO:0000256" key="11">
    <source>
        <dbReference type="SAM" id="Phobius"/>
    </source>
</evidence>
<dbReference type="InterPro" id="IPR003660">
    <property type="entry name" value="HAMP_dom"/>
</dbReference>
<dbReference type="InterPro" id="IPR007891">
    <property type="entry name" value="CHASE3"/>
</dbReference>
<dbReference type="AlphaFoldDB" id="A0A1Q8CNN8"/>
<dbReference type="FunFam" id="3.30.565.10:FF:000006">
    <property type="entry name" value="Sensor histidine kinase WalK"/>
    <property type="match status" value="1"/>
</dbReference>
<keyword evidence="11" id="KW-0472">Membrane</keyword>
<evidence type="ECO:0000259" key="12">
    <source>
        <dbReference type="PROSITE" id="PS50109"/>
    </source>
</evidence>
<dbReference type="SMART" id="SM00387">
    <property type="entry name" value="HATPase_c"/>
    <property type="match status" value="1"/>
</dbReference>
<feature type="region of interest" description="Disordered" evidence="10">
    <location>
        <begin position="500"/>
        <end position="544"/>
    </location>
</feature>
<feature type="domain" description="Histidine kinase" evidence="12">
    <location>
        <begin position="290"/>
        <end position="503"/>
    </location>
</feature>
<feature type="domain" description="HAMP" evidence="13">
    <location>
        <begin position="209"/>
        <end position="261"/>
    </location>
</feature>
<keyword evidence="5" id="KW-0808">Transferase</keyword>
<dbReference type="GO" id="GO:0000155">
    <property type="term" value="F:phosphorelay sensor kinase activity"/>
    <property type="evidence" value="ECO:0007669"/>
    <property type="project" value="InterPro"/>
</dbReference>
<dbReference type="Pfam" id="PF05227">
    <property type="entry name" value="CHASE3"/>
    <property type="match status" value="1"/>
</dbReference>
<dbReference type="OrthoDB" id="9808408at2"/>
<keyword evidence="8 11" id="KW-1133">Transmembrane helix</keyword>
<dbReference type="Pfam" id="PF00672">
    <property type="entry name" value="HAMP"/>
    <property type="match status" value="1"/>
</dbReference>
<dbReference type="InterPro" id="IPR036890">
    <property type="entry name" value="HATPase_C_sf"/>
</dbReference>
<protein>
    <recommendedName>
        <fullName evidence="3">histidine kinase</fullName>
        <ecNumber evidence="3">2.7.13.3</ecNumber>
    </recommendedName>
</protein>
<dbReference type="PANTHER" id="PTHR43304:SF1">
    <property type="entry name" value="PAC DOMAIN-CONTAINING PROTEIN"/>
    <property type="match status" value="1"/>
</dbReference>
<dbReference type="EC" id="2.7.13.3" evidence="3"/>
<evidence type="ECO:0000256" key="6">
    <source>
        <dbReference type="ARBA" id="ARBA00022692"/>
    </source>
</evidence>
<dbReference type="PROSITE" id="PS50885">
    <property type="entry name" value="HAMP"/>
    <property type="match status" value="1"/>
</dbReference>
<dbReference type="Gene3D" id="3.30.565.10">
    <property type="entry name" value="Histidine kinase-like ATPase, C-terminal domain"/>
    <property type="match status" value="1"/>
</dbReference>
<name>A0A1Q8CNN8_9PSEU</name>
<dbReference type="SUPFAM" id="SSF55874">
    <property type="entry name" value="ATPase domain of HSP90 chaperone/DNA topoisomerase II/histidine kinase"/>
    <property type="match status" value="1"/>
</dbReference>
<dbReference type="PRINTS" id="PR00344">
    <property type="entry name" value="BCTRLSENSOR"/>
</dbReference>
<dbReference type="InterPro" id="IPR052162">
    <property type="entry name" value="Sensor_kinase/Photoreceptor"/>
</dbReference>
<dbReference type="EMBL" id="MSIE01000034">
    <property type="protein sequence ID" value="OLF15979.1"/>
    <property type="molecule type" value="Genomic_DNA"/>
</dbReference>
<dbReference type="Gene3D" id="6.10.340.10">
    <property type="match status" value="1"/>
</dbReference>
<dbReference type="STRING" id="1912961.BU204_18950"/>
<dbReference type="SMART" id="SM00388">
    <property type="entry name" value="HisKA"/>
    <property type="match status" value="1"/>
</dbReference>
<evidence type="ECO:0000256" key="3">
    <source>
        <dbReference type="ARBA" id="ARBA00012438"/>
    </source>
</evidence>
<dbReference type="InterPro" id="IPR003594">
    <property type="entry name" value="HATPase_dom"/>
</dbReference>
<dbReference type="InterPro" id="IPR036097">
    <property type="entry name" value="HisK_dim/P_sf"/>
</dbReference>
<dbReference type="InterPro" id="IPR003661">
    <property type="entry name" value="HisK_dim/P_dom"/>
</dbReference>
<feature type="compositionally biased region" description="Acidic residues" evidence="10">
    <location>
        <begin position="507"/>
        <end position="522"/>
    </location>
</feature>